<dbReference type="PANTHER" id="PTHR13056:SF0">
    <property type="entry name" value="VACUOLAR FUSION PROTEIN CCZ1 HOMOLOG-RELATED"/>
    <property type="match status" value="1"/>
</dbReference>
<evidence type="ECO:0000259" key="3">
    <source>
        <dbReference type="Pfam" id="PF19032"/>
    </source>
</evidence>
<evidence type="ECO:0000256" key="1">
    <source>
        <dbReference type="ARBA" id="ARBA00005352"/>
    </source>
</evidence>
<organism evidence="5 6">
    <name type="scientific">Artemia franciscana</name>
    <name type="common">Brine shrimp</name>
    <name type="synonym">Artemia sanfranciscana</name>
    <dbReference type="NCBI Taxonomy" id="6661"/>
    <lineage>
        <taxon>Eukaryota</taxon>
        <taxon>Metazoa</taxon>
        <taxon>Ecdysozoa</taxon>
        <taxon>Arthropoda</taxon>
        <taxon>Crustacea</taxon>
        <taxon>Branchiopoda</taxon>
        <taxon>Anostraca</taxon>
        <taxon>Artemiidae</taxon>
        <taxon>Artemia</taxon>
    </lineage>
</organism>
<comment type="caution">
    <text evidence="5">The sequence shown here is derived from an EMBL/GenBank/DDBJ whole genome shotgun (WGS) entry which is preliminary data.</text>
</comment>
<reference evidence="5" key="1">
    <citation type="submission" date="2023-07" db="EMBL/GenBank/DDBJ databases">
        <title>Chromosome-level genome assembly of Artemia franciscana.</title>
        <authorList>
            <person name="Jo E."/>
        </authorList>
    </citation>
    <scope>NUCLEOTIDE SEQUENCE</scope>
    <source>
        <tissue evidence="5">Whole body</tissue>
    </source>
</reference>
<dbReference type="Proteomes" id="UP001187531">
    <property type="component" value="Unassembled WGS sequence"/>
</dbReference>
<name>A0AA88L657_ARTSF</name>
<feature type="domain" description="CCZ1/INTU second Longin" evidence="3">
    <location>
        <begin position="190"/>
        <end position="290"/>
    </location>
</feature>
<sequence length="442" mass="50966">MKLKKFYVFNSSYCTEEGQESKKILYFYPADTAINTQIRDVGRCEAILTFCETFHDGSKCEVVHTQNTRQYLTEPEKGFFIVLTIFLDSEPESQRFSEPNDDILASILHQSYFMYRLFYNTFTACTKKEGVEALKTRLNFFYLRYLQTLSFEQLTVSDIYRGIQFLPLDRLAFLRVQNFLAALEDSFQIIKHSVFLYQNYLVWSGLGQHDMQCIYHYLVTSLFPSSAEQDQMYSPPRYLTGPVDLRSSGSIGKLPRVFLNHIDSIPPTECTLIAYRSLNSTVILFVDGNVDLTFEWFIALDLLLAPRLTELSHELSDQCAARKSHSSSSQEQEVKFIYFNKLNLACKSTLSLLSAEALKNSNGLTQDIISLADLHCSLKKLDQGELIARTQGDTWIIGRKSDNREFFIILQEKNYNLIDVEDEVRRLCNTQFSNIFLADSSK</sequence>
<dbReference type="Pfam" id="PF19031">
    <property type="entry name" value="Intu_longin_1"/>
    <property type="match status" value="1"/>
</dbReference>
<dbReference type="InterPro" id="IPR013176">
    <property type="entry name" value="Ccz1"/>
</dbReference>
<dbReference type="InterPro" id="IPR043988">
    <property type="entry name" value="CCZ1/INTU_longin_2"/>
</dbReference>
<gene>
    <name evidence="5" type="ORF">QYM36_008793</name>
</gene>
<proteinExistence type="inferred from homology"/>
<feature type="domain" description="CCZ1/INTU/HPS4 third Longin" evidence="4">
    <location>
        <begin position="331"/>
        <end position="427"/>
    </location>
</feature>
<evidence type="ECO:0000259" key="2">
    <source>
        <dbReference type="Pfam" id="PF19031"/>
    </source>
</evidence>
<comment type="similarity">
    <text evidence="1">Belongs to the CCZ1 family.</text>
</comment>
<evidence type="ECO:0000259" key="4">
    <source>
        <dbReference type="Pfam" id="PF19033"/>
    </source>
</evidence>
<dbReference type="InterPro" id="IPR043989">
    <property type="entry name" value="CCZ1/INTU/HSP4_longin_3"/>
</dbReference>
<evidence type="ECO:0008006" key="7">
    <source>
        <dbReference type="Google" id="ProtNLM"/>
    </source>
</evidence>
<dbReference type="AlphaFoldDB" id="A0AA88L657"/>
<dbReference type="PANTHER" id="PTHR13056">
    <property type="entry name" value="VACUOLAR FUSION PROTEIN CCZ1 HOMOLOG-RELATED"/>
    <property type="match status" value="1"/>
</dbReference>
<evidence type="ECO:0000313" key="6">
    <source>
        <dbReference type="Proteomes" id="UP001187531"/>
    </source>
</evidence>
<protein>
    <recommendedName>
        <fullName evidence="7">CCZ1/INTU/HSP4 first Longin domain-containing protein</fullName>
    </recommendedName>
</protein>
<dbReference type="InterPro" id="IPR043987">
    <property type="entry name" value="CCZ1/INTU/HSP4_longin_1"/>
</dbReference>
<evidence type="ECO:0000313" key="5">
    <source>
        <dbReference type="EMBL" id="KAK2714344.1"/>
    </source>
</evidence>
<dbReference type="Pfam" id="PF19032">
    <property type="entry name" value="Intu_longin_2"/>
    <property type="match status" value="1"/>
</dbReference>
<keyword evidence="6" id="KW-1185">Reference proteome</keyword>
<dbReference type="GO" id="GO:0016192">
    <property type="term" value="P:vesicle-mediated transport"/>
    <property type="evidence" value="ECO:0007669"/>
    <property type="project" value="InterPro"/>
</dbReference>
<dbReference type="EMBL" id="JAVRJZ010000013">
    <property type="protein sequence ID" value="KAK2714344.1"/>
    <property type="molecule type" value="Genomic_DNA"/>
</dbReference>
<feature type="domain" description="CCZ1/INTU/HSP4 first Longin" evidence="2">
    <location>
        <begin position="4"/>
        <end position="119"/>
    </location>
</feature>
<accession>A0AA88L657</accession>
<dbReference type="Pfam" id="PF19033">
    <property type="entry name" value="Intu_longin_3"/>
    <property type="match status" value="1"/>
</dbReference>
<dbReference type="GO" id="GO:0035658">
    <property type="term" value="C:Mon1-Ccz1 complex"/>
    <property type="evidence" value="ECO:0007669"/>
    <property type="project" value="InterPro"/>
</dbReference>